<keyword evidence="2" id="KW-1185">Reference proteome</keyword>
<name>A0ACB9TSS1_HOLOL</name>
<gene>
    <name evidence="1" type="ORF">MML48_1g01248</name>
</gene>
<organism evidence="1 2">
    <name type="scientific">Holotrichia oblita</name>
    <name type="common">Chafer beetle</name>
    <dbReference type="NCBI Taxonomy" id="644536"/>
    <lineage>
        <taxon>Eukaryota</taxon>
        <taxon>Metazoa</taxon>
        <taxon>Ecdysozoa</taxon>
        <taxon>Arthropoda</taxon>
        <taxon>Hexapoda</taxon>
        <taxon>Insecta</taxon>
        <taxon>Pterygota</taxon>
        <taxon>Neoptera</taxon>
        <taxon>Endopterygota</taxon>
        <taxon>Coleoptera</taxon>
        <taxon>Polyphaga</taxon>
        <taxon>Scarabaeiformia</taxon>
        <taxon>Scarabaeidae</taxon>
        <taxon>Melolonthinae</taxon>
        <taxon>Holotrichia</taxon>
    </lineage>
</organism>
<evidence type="ECO:0000313" key="2">
    <source>
        <dbReference type="Proteomes" id="UP001056778"/>
    </source>
</evidence>
<comment type="caution">
    <text evidence="1">The sequence shown here is derived from an EMBL/GenBank/DDBJ whole genome shotgun (WGS) entry which is preliminary data.</text>
</comment>
<sequence length="307" mass="34484">MSIYDDFGFVCIHWTLGGLVLIGLAASEYSGAGTVVALPIAGITVTTSALCGIYYKNKSTTKRQLSDIIHFLIIWFHIFELLMAAATCARVASATVDYTSEEKLRVWLFGLESHSLGEPWPDVLGVTIIAVITALFMLGLEELFQKSTLFCILLYFVIGCGYMFFVTVGASQTDIKFWNWTEDFMKRSWGCVTVQRSSIQYSKLKKEKKIVRPVNSILPRYIWSSNVPKRYKKAKAKKDIKGDKEYLLLDRYGSNSSDIYEVDGESSSGTETEIPPVHIDGDNEDSSSSTDIDAVVQEYKDRIEVYL</sequence>
<accession>A0ACB9TSS1</accession>
<protein>
    <submittedName>
        <fullName evidence="1">Inner membrane transporter ygji-related</fullName>
    </submittedName>
</protein>
<proteinExistence type="predicted"/>
<dbReference type="Proteomes" id="UP001056778">
    <property type="component" value="Chromosome 1"/>
</dbReference>
<reference evidence="1" key="1">
    <citation type="submission" date="2022-04" db="EMBL/GenBank/DDBJ databases">
        <title>Chromosome-scale genome assembly of Holotrichia oblita Faldermann.</title>
        <authorList>
            <person name="Rongchong L."/>
        </authorList>
    </citation>
    <scope>NUCLEOTIDE SEQUENCE</scope>
    <source>
        <strain evidence="1">81SQS9</strain>
    </source>
</reference>
<evidence type="ECO:0000313" key="1">
    <source>
        <dbReference type="EMBL" id="KAI4469884.1"/>
    </source>
</evidence>
<dbReference type="EMBL" id="CM043015">
    <property type="protein sequence ID" value="KAI4469884.1"/>
    <property type="molecule type" value="Genomic_DNA"/>
</dbReference>